<evidence type="ECO:0000313" key="2">
    <source>
        <dbReference type="Proteomes" id="UP001392437"/>
    </source>
</evidence>
<proteinExistence type="predicted"/>
<dbReference type="AlphaFoldDB" id="A0AAW0QSQ6"/>
<comment type="caution">
    <text evidence="1">The sequence shown here is derived from an EMBL/GenBank/DDBJ whole genome shotgun (WGS) entry which is preliminary data.</text>
</comment>
<organism evidence="1 2">
    <name type="scientific">Apiospora kogelbergensis</name>
    <dbReference type="NCBI Taxonomy" id="1337665"/>
    <lineage>
        <taxon>Eukaryota</taxon>
        <taxon>Fungi</taxon>
        <taxon>Dikarya</taxon>
        <taxon>Ascomycota</taxon>
        <taxon>Pezizomycotina</taxon>
        <taxon>Sordariomycetes</taxon>
        <taxon>Xylariomycetidae</taxon>
        <taxon>Amphisphaeriales</taxon>
        <taxon>Apiosporaceae</taxon>
        <taxon>Apiospora</taxon>
    </lineage>
</organism>
<evidence type="ECO:0000313" key="1">
    <source>
        <dbReference type="EMBL" id="KAK8105796.1"/>
    </source>
</evidence>
<gene>
    <name evidence="1" type="ORF">PG999_009155</name>
</gene>
<name>A0AAW0QSQ6_9PEZI</name>
<sequence length="379" mass="42507">MPSTPVQQQGHGDGIARNLIRWMLSEVCPPELFDWIVGWLPLADQASLSSTNRGLRKKVVPVFNRFVWRNPTASLPAMVLGGRMQWGFVVQAGAAAFNGYIACPWCRSLHSPLSSIDVDDHFNSACRLTTRDSYEVNNQNVVSLYERPVQWHPNILMGLLRYIQLGRDTSLLRSEAQLDRSMMQYSQLATQDDGTQANVVFAEEEWKLIWQPSVGLFIRCRHSEILSPAQDTGSLTIPCCSCQRYSKAVFYTKLFEEKFPSAVLTEFQPGIPGIDDTEEEVMLSEDGRLSPTLVAGPVRGCGLCGIDWQAAWRRTDHNSGGILYWTTWFFLGNPDSVIDLVQAVTDRTSRIDWNAVPTLGLGNVARLSGLTDDYYHEAL</sequence>
<dbReference type="Proteomes" id="UP001392437">
    <property type="component" value="Unassembled WGS sequence"/>
</dbReference>
<reference evidence="1 2" key="1">
    <citation type="submission" date="2023-01" db="EMBL/GenBank/DDBJ databases">
        <title>Analysis of 21 Apiospora genomes using comparative genomics revels a genus with tremendous synthesis potential of carbohydrate active enzymes and secondary metabolites.</title>
        <authorList>
            <person name="Sorensen T."/>
        </authorList>
    </citation>
    <scope>NUCLEOTIDE SEQUENCE [LARGE SCALE GENOMIC DNA]</scope>
    <source>
        <strain evidence="1 2">CBS 117206</strain>
    </source>
</reference>
<keyword evidence="2" id="KW-1185">Reference proteome</keyword>
<evidence type="ECO:0008006" key="3">
    <source>
        <dbReference type="Google" id="ProtNLM"/>
    </source>
</evidence>
<dbReference type="EMBL" id="JAQQWP010000008">
    <property type="protein sequence ID" value="KAK8105796.1"/>
    <property type="molecule type" value="Genomic_DNA"/>
</dbReference>
<accession>A0AAW0QSQ6</accession>
<protein>
    <recommendedName>
        <fullName evidence="3">TniQ protein</fullName>
    </recommendedName>
</protein>